<name>A0A7C9PN01_9MICO</name>
<dbReference type="Proteomes" id="UP000479756">
    <property type="component" value="Unassembled WGS sequence"/>
</dbReference>
<reference evidence="1 2" key="1">
    <citation type="journal article" date="2014" name="Int. J. Syst. Evol. Microbiol.">
        <title>Description of Galbitalea soli gen. nov., sp. nov., and Frondihabitans sucicola sp. nov.</title>
        <authorList>
            <person name="Kim S.J."/>
            <person name="Lim J.M."/>
            <person name="Ahn J.H."/>
            <person name="Weon H.Y."/>
            <person name="Hamada M."/>
            <person name="Suzuki K."/>
            <person name="Ahn T.Y."/>
            <person name="Kwon S.W."/>
        </authorList>
    </citation>
    <scope>NUCLEOTIDE SEQUENCE [LARGE SCALE GENOMIC DNA]</scope>
    <source>
        <strain evidence="1 2">NBRC 108727</strain>
    </source>
</reference>
<dbReference type="PANTHER" id="PTHR10668:SF105">
    <property type="entry name" value="DEHYDROGENASE-RELATED"/>
    <property type="match status" value="1"/>
</dbReference>
<keyword evidence="2" id="KW-1185">Reference proteome</keyword>
<dbReference type="SUPFAM" id="SSF51905">
    <property type="entry name" value="FAD/NAD(P)-binding domain"/>
    <property type="match status" value="1"/>
</dbReference>
<organism evidence="1 2">
    <name type="scientific">Galbitalea soli</name>
    <dbReference type="NCBI Taxonomy" id="1268042"/>
    <lineage>
        <taxon>Bacteria</taxon>
        <taxon>Bacillati</taxon>
        <taxon>Actinomycetota</taxon>
        <taxon>Actinomycetes</taxon>
        <taxon>Micrococcales</taxon>
        <taxon>Microbacteriaceae</taxon>
        <taxon>Galbitalea</taxon>
    </lineage>
</organism>
<dbReference type="AlphaFoldDB" id="A0A7C9PN01"/>
<dbReference type="PRINTS" id="PR00419">
    <property type="entry name" value="ADXRDTASE"/>
</dbReference>
<protein>
    <submittedName>
        <fullName evidence="1">NAD(P)/FAD-dependent oxidoreductase</fullName>
    </submittedName>
</protein>
<dbReference type="Gene3D" id="3.50.50.60">
    <property type="entry name" value="FAD/NAD(P)-binding domain"/>
    <property type="match status" value="1"/>
</dbReference>
<evidence type="ECO:0000313" key="1">
    <source>
        <dbReference type="EMBL" id="NEM91334.1"/>
    </source>
</evidence>
<evidence type="ECO:0000313" key="2">
    <source>
        <dbReference type="Proteomes" id="UP000479756"/>
    </source>
</evidence>
<comment type="caution">
    <text evidence="1">The sequence shown here is derived from an EMBL/GenBank/DDBJ whole genome shotgun (WGS) entry which is preliminary data.</text>
</comment>
<dbReference type="PANTHER" id="PTHR10668">
    <property type="entry name" value="PHYTOENE DEHYDROGENASE"/>
    <property type="match status" value="1"/>
</dbReference>
<sequence length="484" mass="50581">MTATDVVVVGAGPNGLAAAVTAARAGLRVELFELDEHIGGGARSAELTLPGFVHDVCSAVHPMAFASPFFRAFELERRVEFVTPEISYAQPLAGGRAALAYHDLERTAEALGPDGAAWTALLGPLSRRMDELMEFTGNALLRLPRHPLVALGFGMRVLDQGSPLWNTRFRGDAAPALLAGTAAHAIGRMPGLATSGAGLLLAAQAHARGWPIPVGGTQRIADALAADLLAHGGRITTGRHIRSLAELPRASAVILDVTPRAFLSIAGDAVPARYAAALRRFRYGNAVAKVDFALSGAVPWANAETARAGTVHLGGSRAQTAAAEAQVAAGRHAEHPFVLVAQPSTVDSSRAPNGQHALWSYAHVPAGSTIDPTEAVTARIEEFAPGFRDVVLASSARSAVELEEHNPNYIGGDIAGGAVTLGQLLRRPVARRDPWRTPVEGVYLCSSSTPPGPGVHGLGGWHAARSALRHEFGIRTAPRLGVDD</sequence>
<gene>
    <name evidence="1" type="ORF">G3T37_08175</name>
</gene>
<accession>A0A7C9PN01</accession>
<dbReference type="Pfam" id="PF13450">
    <property type="entry name" value="NAD_binding_8"/>
    <property type="match status" value="1"/>
</dbReference>
<dbReference type="InterPro" id="IPR036188">
    <property type="entry name" value="FAD/NAD-bd_sf"/>
</dbReference>
<dbReference type="EMBL" id="JAAGWZ010000002">
    <property type="protein sequence ID" value="NEM91334.1"/>
    <property type="molecule type" value="Genomic_DNA"/>
</dbReference>
<proteinExistence type="predicted"/>
<dbReference type="RefSeq" id="WP_163473002.1">
    <property type="nucleotide sequence ID" value="NZ_JAAGWZ010000002.1"/>
</dbReference>